<evidence type="ECO:0000256" key="6">
    <source>
        <dbReference type="ARBA" id="ARBA00022824"/>
    </source>
</evidence>
<keyword evidence="5" id="KW-0808">Transferase</keyword>
<proteinExistence type="inferred from homology"/>
<evidence type="ECO:0000256" key="10">
    <source>
        <dbReference type="ARBA" id="ARBA00048109"/>
    </source>
</evidence>
<dbReference type="GO" id="GO:0005886">
    <property type="term" value="C:plasma membrane"/>
    <property type="evidence" value="ECO:0007669"/>
    <property type="project" value="UniProtKB-SubCell"/>
</dbReference>
<evidence type="ECO:0000256" key="8">
    <source>
        <dbReference type="ARBA" id="ARBA00024360"/>
    </source>
</evidence>
<dbReference type="Gene3D" id="3.30.559.10">
    <property type="entry name" value="Chloramphenicol acetyltransferase-like domain"/>
    <property type="match status" value="1"/>
</dbReference>
<comment type="catalytic activity">
    <reaction evidence="9">
        <text>a long chain fatty alcohol + a fatty acyl-CoA = a long-chain alcohol wax ester + CoA</text>
        <dbReference type="Rhea" id="RHEA:38443"/>
        <dbReference type="ChEBI" id="CHEBI:17135"/>
        <dbReference type="ChEBI" id="CHEBI:57287"/>
        <dbReference type="ChEBI" id="CHEBI:77636"/>
        <dbReference type="ChEBI" id="CHEBI:235323"/>
        <dbReference type="EC" id="2.3.1.75"/>
    </reaction>
</comment>
<evidence type="ECO:0000313" key="13">
    <source>
        <dbReference type="EMBL" id="KAK4769147.1"/>
    </source>
</evidence>
<dbReference type="Pfam" id="PF03007">
    <property type="entry name" value="WS_DGAT_cat"/>
    <property type="match status" value="1"/>
</dbReference>
<evidence type="ECO:0000256" key="2">
    <source>
        <dbReference type="ARBA" id="ARBA00004586"/>
    </source>
</evidence>
<comment type="pathway">
    <text evidence="4">Lipid metabolism.</text>
</comment>
<evidence type="ECO:0000256" key="7">
    <source>
        <dbReference type="ARBA" id="ARBA00023315"/>
    </source>
</evidence>
<dbReference type="PANTHER" id="PTHR31650:SF41">
    <property type="entry name" value="O-ACYLTRANSFERASE WSD1-LIKE ISOFORM X1"/>
    <property type="match status" value="1"/>
</dbReference>
<comment type="catalytic activity">
    <reaction evidence="10">
        <text>an acyl-CoA + a 1,2-diacyl-sn-glycerol = a triacyl-sn-glycerol + CoA</text>
        <dbReference type="Rhea" id="RHEA:10868"/>
        <dbReference type="ChEBI" id="CHEBI:17815"/>
        <dbReference type="ChEBI" id="CHEBI:57287"/>
        <dbReference type="ChEBI" id="CHEBI:58342"/>
        <dbReference type="ChEBI" id="CHEBI:64615"/>
        <dbReference type="EC" id="2.3.1.20"/>
    </reaction>
</comment>
<dbReference type="Proteomes" id="UP001346149">
    <property type="component" value="Unassembled WGS sequence"/>
</dbReference>
<dbReference type="EMBL" id="JAXQNO010000021">
    <property type="protein sequence ID" value="KAK4769147.1"/>
    <property type="molecule type" value="Genomic_DNA"/>
</dbReference>
<feature type="domain" description="O-acyltransferase WSD1-like N-terminal" evidence="11">
    <location>
        <begin position="104"/>
        <end position="255"/>
    </location>
</feature>
<dbReference type="AlphaFoldDB" id="A0AAN7KU57"/>
<evidence type="ECO:0000256" key="1">
    <source>
        <dbReference type="ARBA" id="ARBA00004162"/>
    </source>
</evidence>
<evidence type="ECO:0000313" key="14">
    <source>
        <dbReference type="Proteomes" id="UP001346149"/>
    </source>
</evidence>
<sequence length="466" mass="51659">MGFPEGGADEPLTPAGRLFHQKDTVQVVHCAIGMKNPIDVDAVKASIESSVMLKHPRFRSLLVRDSRGLEHWRGTEVTVDNHFIVVDEPIAGAAAEDHEAAVNEYLADLSMTPEMSTDKPLWEIHVLRAHACVILRIHHSLGDGISLMSMFLAACRKADDPDALPAVPTRKRVSGEGRSLSLRESAAKLLQMVWFTIVFVVGFLMRSMWMKDLKSPISGGDGVELWPRKLATARFWLDDMKQAKRAVAGATINDVLFSILSMGLSRYLVGKEPSSTLAGLQMTGVAMVNLREQPGLHEFAKMSTDTIPARRWGNRFGITLLPLRYCKSGSDPVDHLREAKRMLDRRKNSLEAYFSYWIGDLVMSCFGAKLASVLNKRIICNTTFTISNVVGPQERIAYLGNPITYIRANSCALPHALTMHMVSYADRADLQILVAKDIIPDPDFLARCFEDALLEMKEAAAGIIQD</sequence>
<evidence type="ECO:0000259" key="11">
    <source>
        <dbReference type="Pfam" id="PF03007"/>
    </source>
</evidence>
<evidence type="ECO:0000256" key="3">
    <source>
        <dbReference type="ARBA" id="ARBA00004771"/>
    </source>
</evidence>
<keyword evidence="7" id="KW-0012">Acyltransferase</keyword>
<dbReference type="GO" id="GO:0047196">
    <property type="term" value="F:long-chain-alcohol O-fatty-acyltransferase activity"/>
    <property type="evidence" value="ECO:0007669"/>
    <property type="project" value="UniProtKB-EC"/>
</dbReference>
<organism evidence="13 14">
    <name type="scientific">Trapa natans</name>
    <name type="common">Water chestnut</name>
    <dbReference type="NCBI Taxonomy" id="22666"/>
    <lineage>
        <taxon>Eukaryota</taxon>
        <taxon>Viridiplantae</taxon>
        <taxon>Streptophyta</taxon>
        <taxon>Embryophyta</taxon>
        <taxon>Tracheophyta</taxon>
        <taxon>Spermatophyta</taxon>
        <taxon>Magnoliopsida</taxon>
        <taxon>eudicotyledons</taxon>
        <taxon>Gunneridae</taxon>
        <taxon>Pentapetalae</taxon>
        <taxon>rosids</taxon>
        <taxon>malvids</taxon>
        <taxon>Myrtales</taxon>
        <taxon>Lythraceae</taxon>
        <taxon>Trapa</taxon>
    </lineage>
</organism>
<dbReference type="GO" id="GO:0005789">
    <property type="term" value="C:endoplasmic reticulum membrane"/>
    <property type="evidence" value="ECO:0007669"/>
    <property type="project" value="UniProtKB-SubCell"/>
</dbReference>
<comment type="subcellular location">
    <subcellularLocation>
        <location evidence="1">Cell membrane</location>
        <topology evidence="1">Single-pass membrane protein</topology>
    </subcellularLocation>
    <subcellularLocation>
        <location evidence="2">Endoplasmic reticulum membrane</location>
    </subcellularLocation>
</comment>
<evidence type="ECO:0000256" key="9">
    <source>
        <dbReference type="ARBA" id="ARBA00047604"/>
    </source>
</evidence>
<dbReference type="GO" id="GO:0019432">
    <property type="term" value="P:triglyceride biosynthetic process"/>
    <property type="evidence" value="ECO:0007669"/>
    <property type="project" value="TreeGrafter"/>
</dbReference>
<comment type="pathway">
    <text evidence="3">Glycerolipid metabolism; triacylglycerol biosynthesis.</text>
</comment>
<comment type="similarity">
    <text evidence="8">In the N-terminal section; belongs to the long-chain O-acyltransferase family.</text>
</comment>
<evidence type="ECO:0000259" key="12">
    <source>
        <dbReference type="Pfam" id="PF06974"/>
    </source>
</evidence>
<accession>A0AAN7KU57</accession>
<dbReference type="SUPFAM" id="SSF52777">
    <property type="entry name" value="CoA-dependent acyltransferases"/>
    <property type="match status" value="1"/>
</dbReference>
<evidence type="ECO:0000256" key="5">
    <source>
        <dbReference type="ARBA" id="ARBA00022679"/>
    </source>
</evidence>
<dbReference type="InterPro" id="IPR023213">
    <property type="entry name" value="CAT-like_dom_sf"/>
</dbReference>
<protein>
    <recommendedName>
        <fullName evidence="15">Diacylglycerol O-acyltransferase</fullName>
    </recommendedName>
</protein>
<dbReference type="InterPro" id="IPR045034">
    <property type="entry name" value="O-acyltransferase_WSD1-like"/>
</dbReference>
<keyword evidence="6" id="KW-0256">Endoplasmic reticulum</keyword>
<evidence type="ECO:0008006" key="15">
    <source>
        <dbReference type="Google" id="ProtNLM"/>
    </source>
</evidence>
<dbReference type="Pfam" id="PF06974">
    <property type="entry name" value="WS_DGAT_C"/>
    <property type="match status" value="1"/>
</dbReference>
<reference evidence="13 14" key="1">
    <citation type="journal article" date="2023" name="Hortic Res">
        <title>Pangenome of water caltrop reveals structural variations and asymmetric subgenome divergence after allopolyploidization.</title>
        <authorList>
            <person name="Zhang X."/>
            <person name="Chen Y."/>
            <person name="Wang L."/>
            <person name="Yuan Y."/>
            <person name="Fang M."/>
            <person name="Shi L."/>
            <person name="Lu R."/>
            <person name="Comes H.P."/>
            <person name="Ma Y."/>
            <person name="Chen Y."/>
            <person name="Huang G."/>
            <person name="Zhou Y."/>
            <person name="Zheng Z."/>
            <person name="Qiu Y."/>
        </authorList>
    </citation>
    <scope>NUCLEOTIDE SEQUENCE [LARGE SCALE GENOMIC DNA]</scope>
    <source>
        <strain evidence="13">F231</strain>
    </source>
</reference>
<comment type="caution">
    <text evidence="13">The sequence shown here is derived from an EMBL/GenBank/DDBJ whole genome shotgun (WGS) entry which is preliminary data.</text>
</comment>
<dbReference type="GO" id="GO:0004144">
    <property type="term" value="F:diacylglycerol O-acyltransferase activity"/>
    <property type="evidence" value="ECO:0007669"/>
    <property type="project" value="UniProtKB-EC"/>
</dbReference>
<dbReference type="PANTHER" id="PTHR31650">
    <property type="entry name" value="O-ACYLTRANSFERASE (WSD1-LIKE) FAMILY PROTEIN"/>
    <property type="match status" value="1"/>
</dbReference>
<keyword evidence="14" id="KW-1185">Reference proteome</keyword>
<dbReference type="InterPro" id="IPR009721">
    <property type="entry name" value="O-acyltransferase_WSD1_C"/>
</dbReference>
<gene>
    <name evidence="13" type="ORF">SAY86_027297</name>
</gene>
<name>A0AAN7KU57_TRANT</name>
<dbReference type="InterPro" id="IPR004255">
    <property type="entry name" value="O-acyltransferase_WSD1_N"/>
</dbReference>
<evidence type="ECO:0000256" key="4">
    <source>
        <dbReference type="ARBA" id="ARBA00005189"/>
    </source>
</evidence>
<feature type="domain" description="O-acyltransferase WSD1 C-terminal" evidence="12">
    <location>
        <begin position="312"/>
        <end position="457"/>
    </location>
</feature>